<evidence type="ECO:0000313" key="3">
    <source>
        <dbReference type="EMBL" id="MUL37662.1"/>
    </source>
</evidence>
<evidence type="ECO:0008006" key="5">
    <source>
        <dbReference type="Google" id="ProtNLM"/>
    </source>
</evidence>
<dbReference type="Pfam" id="PF04966">
    <property type="entry name" value="OprB"/>
    <property type="match status" value="1"/>
</dbReference>
<dbReference type="GO" id="GO:0016020">
    <property type="term" value="C:membrane"/>
    <property type="evidence" value="ECO:0007669"/>
    <property type="project" value="InterPro"/>
</dbReference>
<sequence>TSYHLEGLYRLQLNQNIAITPGVLVIFNPEHNNANDTIYVGTLRTTFSF</sequence>
<proteinExistence type="inferred from homology"/>
<gene>
    <name evidence="3" type="ORF">BWI75_15345</name>
</gene>
<evidence type="ECO:0000256" key="2">
    <source>
        <dbReference type="RuleBase" id="RU363072"/>
    </source>
</evidence>
<keyword evidence="4" id="KW-1185">Reference proteome</keyword>
<dbReference type="InterPro" id="IPR007049">
    <property type="entry name" value="Carb-sel_porin_OprB"/>
</dbReference>
<evidence type="ECO:0000256" key="1">
    <source>
        <dbReference type="ARBA" id="ARBA00008769"/>
    </source>
</evidence>
<comment type="caution">
    <text evidence="3">The sequence shown here is derived from an EMBL/GenBank/DDBJ whole genome shotgun (WGS) entry which is preliminary data.</text>
</comment>
<feature type="non-terminal residue" evidence="3">
    <location>
        <position position="1"/>
    </location>
</feature>
<dbReference type="EMBL" id="NAPY01000025">
    <property type="protein sequence ID" value="MUL37662.1"/>
    <property type="molecule type" value="Genomic_DNA"/>
</dbReference>
<evidence type="ECO:0000313" key="4">
    <source>
        <dbReference type="Proteomes" id="UP000441797"/>
    </source>
</evidence>
<name>A0A6N8FYG9_9CHRO</name>
<dbReference type="Gene3D" id="2.40.160.180">
    <property type="entry name" value="Carbohydrate-selective porin OprB"/>
    <property type="match status" value="1"/>
</dbReference>
<accession>A0A6N8FYG9</accession>
<dbReference type="OrthoDB" id="517584at2"/>
<dbReference type="AlphaFoldDB" id="A0A6N8FYG9"/>
<protein>
    <recommendedName>
        <fullName evidence="5">Carbohydrate porin</fullName>
    </recommendedName>
</protein>
<dbReference type="GO" id="GO:0008643">
    <property type="term" value="P:carbohydrate transport"/>
    <property type="evidence" value="ECO:0007669"/>
    <property type="project" value="InterPro"/>
</dbReference>
<dbReference type="GO" id="GO:0015288">
    <property type="term" value="F:porin activity"/>
    <property type="evidence" value="ECO:0007669"/>
    <property type="project" value="InterPro"/>
</dbReference>
<dbReference type="Proteomes" id="UP000441797">
    <property type="component" value="Unassembled WGS sequence"/>
</dbReference>
<reference evidence="3 4" key="1">
    <citation type="journal article" date="2019" name="Front. Microbiol.">
        <title>Genomic Features for Desiccation Tolerance and Sugar Biosynthesis in the Extremophile Gloeocapsopsis sp. UTEX B3054.</title>
        <authorList>
            <person name="Urrejola C."/>
            <person name="Alcorta J."/>
            <person name="Salas L."/>
            <person name="Vasquez M."/>
            <person name="Polz M.F."/>
            <person name="Vicuna R."/>
            <person name="Diez B."/>
        </authorList>
    </citation>
    <scope>NUCLEOTIDE SEQUENCE [LARGE SCALE GENOMIC DNA]</scope>
    <source>
        <strain evidence="3 4">1H9</strain>
    </source>
</reference>
<comment type="similarity">
    <text evidence="1 2">Belongs to the OprB family.</text>
</comment>
<organism evidence="3 4">
    <name type="scientific">Gloeocapsopsis dulcis AAB1 = 1H9</name>
    <dbReference type="NCBI Taxonomy" id="1433147"/>
    <lineage>
        <taxon>Bacteria</taxon>
        <taxon>Bacillati</taxon>
        <taxon>Cyanobacteriota</taxon>
        <taxon>Cyanophyceae</taxon>
        <taxon>Oscillatoriophycideae</taxon>
        <taxon>Chroococcales</taxon>
        <taxon>Chroococcaceae</taxon>
        <taxon>Gloeocapsopsis</taxon>
        <taxon>Gloeocapsopsis dulcis</taxon>
    </lineage>
</organism>
<dbReference type="InterPro" id="IPR038673">
    <property type="entry name" value="OprB_sf"/>
</dbReference>